<comment type="similarity">
    <text evidence="2">Belongs to the TacA antitoxin family.</text>
</comment>
<evidence type="ECO:0000256" key="2">
    <source>
        <dbReference type="ARBA" id="ARBA00049988"/>
    </source>
</evidence>
<evidence type="ECO:0008006" key="4">
    <source>
        <dbReference type="Google" id="ProtNLM"/>
    </source>
</evidence>
<name>A0A6S6S8E9_9BACT</name>
<sequence>MLSTIDLKDARIEFKTSKDIKTLLQEAANSLGMDLSSFLVSTAIQRAKEVIKEDNILTLSKEEWKNFQSILDTPKKPTKALNDLMNLEGFDK</sequence>
<gene>
    <name evidence="3" type="ORF">HELGO_WM30668</name>
</gene>
<organism evidence="3">
    <name type="scientific">uncultured Sulfurovum sp</name>
    <dbReference type="NCBI Taxonomy" id="269237"/>
    <lineage>
        <taxon>Bacteria</taxon>
        <taxon>Pseudomonadati</taxon>
        <taxon>Campylobacterota</taxon>
        <taxon>Epsilonproteobacteria</taxon>
        <taxon>Campylobacterales</taxon>
        <taxon>Sulfurovaceae</taxon>
        <taxon>Sulfurovum</taxon>
        <taxon>environmental samples</taxon>
    </lineage>
</organism>
<reference evidence="3" key="1">
    <citation type="submission" date="2020-01" db="EMBL/GenBank/DDBJ databases">
        <authorList>
            <person name="Meier V. D."/>
            <person name="Meier V D."/>
        </authorList>
    </citation>
    <scope>NUCLEOTIDE SEQUENCE</scope>
    <source>
        <strain evidence="3">HLG_WM_MAG_03</strain>
    </source>
</reference>
<dbReference type="Pfam" id="PF08681">
    <property type="entry name" value="TacA1"/>
    <property type="match status" value="1"/>
</dbReference>
<dbReference type="SUPFAM" id="SSF47598">
    <property type="entry name" value="Ribbon-helix-helix"/>
    <property type="match status" value="1"/>
</dbReference>
<accession>A0A6S6S8E9</accession>
<protein>
    <recommendedName>
        <fullName evidence="4">DUF1778 domain-containing protein</fullName>
    </recommendedName>
</protein>
<dbReference type="InterPro" id="IPR014795">
    <property type="entry name" value="TacA_1-like"/>
</dbReference>
<dbReference type="PANTHER" id="PTHR35401">
    <property type="entry name" value="COPG FAMILY HELIX-TURN-HELIX PROTEIN-RELATED-RELATED"/>
    <property type="match status" value="1"/>
</dbReference>
<dbReference type="GO" id="GO:0006355">
    <property type="term" value="P:regulation of DNA-templated transcription"/>
    <property type="evidence" value="ECO:0007669"/>
    <property type="project" value="InterPro"/>
</dbReference>
<evidence type="ECO:0000313" key="3">
    <source>
        <dbReference type="EMBL" id="CAA6799387.1"/>
    </source>
</evidence>
<evidence type="ECO:0000256" key="1">
    <source>
        <dbReference type="ARBA" id="ARBA00022649"/>
    </source>
</evidence>
<dbReference type="PANTHER" id="PTHR35401:SF2">
    <property type="entry name" value="ABC-TYPE TRANSPORT SYSTEM"/>
    <property type="match status" value="1"/>
</dbReference>
<dbReference type="InterPro" id="IPR010985">
    <property type="entry name" value="Ribbon_hlx_hlx"/>
</dbReference>
<dbReference type="Gene3D" id="1.20.5.780">
    <property type="entry name" value="Single helix bin"/>
    <property type="match status" value="1"/>
</dbReference>
<proteinExistence type="inferred from homology"/>
<dbReference type="AlphaFoldDB" id="A0A6S6S8E9"/>
<dbReference type="EMBL" id="CACVAR010000042">
    <property type="protein sequence ID" value="CAA6799387.1"/>
    <property type="molecule type" value="Genomic_DNA"/>
</dbReference>
<keyword evidence="1" id="KW-1277">Toxin-antitoxin system</keyword>